<keyword evidence="1" id="KW-0472">Membrane</keyword>
<dbReference type="Pfam" id="PF04773">
    <property type="entry name" value="FecR"/>
    <property type="match status" value="1"/>
</dbReference>
<accession>A0AAJ5WRT3</accession>
<keyword evidence="1" id="KW-1133">Transmembrane helix</keyword>
<dbReference type="InterPro" id="IPR012373">
    <property type="entry name" value="Ferrdict_sens_TM"/>
</dbReference>
<dbReference type="Gene3D" id="3.55.50.30">
    <property type="match status" value="1"/>
</dbReference>
<gene>
    <name evidence="4" type="ORF">P0Y53_23745</name>
</gene>
<organism evidence="4 5">
    <name type="scientific">Candidatus Pseudobacter hemicellulosilyticus</name>
    <dbReference type="NCBI Taxonomy" id="3121375"/>
    <lineage>
        <taxon>Bacteria</taxon>
        <taxon>Pseudomonadati</taxon>
        <taxon>Bacteroidota</taxon>
        <taxon>Chitinophagia</taxon>
        <taxon>Chitinophagales</taxon>
        <taxon>Chitinophagaceae</taxon>
        <taxon>Pseudobacter</taxon>
    </lineage>
</organism>
<evidence type="ECO:0000313" key="4">
    <source>
        <dbReference type="EMBL" id="WEK35517.1"/>
    </source>
</evidence>
<sequence>MERIEYLIRKFWEGNTANQERKELFALLKENEAAFQAFLESQYRNNAQLPVELLDSATSTTILSQLHAQIGQQQQAKVIKLRKLRWVAAAAVLIMVSVAGFRYLVPQGNAPIAEIKPTAAIRLLTQSSNAGTAPQQLHLQDGSVVTLYPGSTISYYTPFDSTDRNIQLQGNAYFKVAKSKNHPFAVTAGECTTTALGTEFLVSTRSDSTISIKLIEGRVVVRPKATKAANPGNTTDVATNANTASELNVTQPAFPGETYLQAGEELVMNFASKQQKLLTPVLAKAAPKKDVPVQPKTEETASTNGLEFNRAPLQQIFDQLSKQYHINIQYNPEEIQSLTFSGSFRSTDSYQKMLKLICTMNDLSLTEQDGKMLIQRKP</sequence>
<reference evidence="4" key="1">
    <citation type="submission" date="2023-03" db="EMBL/GenBank/DDBJ databases">
        <title>Andean soil-derived lignocellulolytic bacterial consortium as a source of novel taxa and putative plastic-active enzymes.</title>
        <authorList>
            <person name="Diaz-Garcia L."/>
            <person name="Chuvochina M."/>
            <person name="Feuerriegel G."/>
            <person name="Bunk B."/>
            <person name="Sproer C."/>
            <person name="Streit W.R."/>
            <person name="Rodriguez L.M."/>
            <person name="Overmann J."/>
            <person name="Jimenez D.J."/>
        </authorList>
    </citation>
    <scope>NUCLEOTIDE SEQUENCE</scope>
    <source>
        <strain evidence="4">MAG 7</strain>
    </source>
</reference>
<evidence type="ECO:0000313" key="5">
    <source>
        <dbReference type="Proteomes" id="UP001220610"/>
    </source>
</evidence>
<dbReference type="Gene3D" id="2.60.120.1440">
    <property type="match status" value="1"/>
</dbReference>
<dbReference type="Proteomes" id="UP001220610">
    <property type="component" value="Chromosome"/>
</dbReference>
<dbReference type="AlphaFoldDB" id="A0AAJ5WRT3"/>
<dbReference type="InterPro" id="IPR032508">
    <property type="entry name" value="FecR_C"/>
</dbReference>
<dbReference type="GO" id="GO:0016989">
    <property type="term" value="F:sigma factor antagonist activity"/>
    <property type="evidence" value="ECO:0007669"/>
    <property type="project" value="TreeGrafter"/>
</dbReference>
<evidence type="ECO:0000256" key="1">
    <source>
        <dbReference type="SAM" id="Phobius"/>
    </source>
</evidence>
<evidence type="ECO:0000259" key="2">
    <source>
        <dbReference type="Pfam" id="PF04773"/>
    </source>
</evidence>
<evidence type="ECO:0000259" key="3">
    <source>
        <dbReference type="Pfam" id="PF16344"/>
    </source>
</evidence>
<dbReference type="PANTHER" id="PTHR30273">
    <property type="entry name" value="PERIPLASMIC SIGNAL SENSOR AND SIGMA FACTOR ACTIVATOR FECR-RELATED"/>
    <property type="match status" value="1"/>
</dbReference>
<dbReference type="PANTHER" id="PTHR30273:SF2">
    <property type="entry name" value="PROTEIN FECR"/>
    <property type="match status" value="1"/>
</dbReference>
<protein>
    <submittedName>
        <fullName evidence="4">FecR domain-containing protein</fullName>
    </submittedName>
</protein>
<keyword evidence="1" id="KW-0812">Transmembrane</keyword>
<name>A0AAJ5WRT3_9BACT</name>
<proteinExistence type="predicted"/>
<dbReference type="Pfam" id="PF16344">
    <property type="entry name" value="FecR_C"/>
    <property type="match status" value="1"/>
</dbReference>
<dbReference type="EMBL" id="CP119311">
    <property type="protein sequence ID" value="WEK35517.1"/>
    <property type="molecule type" value="Genomic_DNA"/>
</dbReference>
<feature type="transmembrane region" description="Helical" evidence="1">
    <location>
        <begin position="84"/>
        <end position="105"/>
    </location>
</feature>
<feature type="domain" description="Protein FecR C-terminal" evidence="3">
    <location>
        <begin position="306"/>
        <end position="371"/>
    </location>
</feature>
<dbReference type="PIRSF" id="PIRSF018266">
    <property type="entry name" value="FecR"/>
    <property type="match status" value="1"/>
</dbReference>
<feature type="domain" description="FecR protein" evidence="2">
    <location>
        <begin position="135"/>
        <end position="219"/>
    </location>
</feature>
<dbReference type="InterPro" id="IPR006860">
    <property type="entry name" value="FecR"/>
</dbReference>